<accession>A0A150IY43</accession>
<dbReference type="InterPro" id="IPR019964">
    <property type="entry name" value="KH_domain_protein_archaea"/>
</dbReference>
<dbReference type="Proteomes" id="UP000092403">
    <property type="component" value="Unassembled WGS sequence"/>
</dbReference>
<evidence type="ECO:0000259" key="3">
    <source>
        <dbReference type="SMART" id="SM00322"/>
    </source>
</evidence>
<evidence type="ECO:0000256" key="1">
    <source>
        <dbReference type="ARBA" id="ARBA00022884"/>
    </source>
</evidence>
<accession>A0A150IJ23</accession>
<dbReference type="PROSITE" id="PS50084">
    <property type="entry name" value="KH_TYPE_1"/>
    <property type="match status" value="1"/>
</dbReference>
<dbReference type="InterPro" id="IPR004087">
    <property type="entry name" value="KH_dom"/>
</dbReference>
<dbReference type="SUPFAM" id="SSF54791">
    <property type="entry name" value="Eukaryotic type KH-domain (KH-domain type I)"/>
    <property type="match status" value="2"/>
</dbReference>
<protein>
    <submittedName>
        <fullName evidence="5">KH domain protein</fullName>
    </submittedName>
</protein>
<dbReference type="GO" id="GO:0003723">
    <property type="term" value="F:RNA binding"/>
    <property type="evidence" value="ECO:0007669"/>
    <property type="project" value="UniProtKB-UniRule"/>
</dbReference>
<evidence type="ECO:0000313" key="5">
    <source>
        <dbReference type="EMBL" id="KYC47810.1"/>
    </source>
</evidence>
<dbReference type="CDD" id="cd22389">
    <property type="entry name" value="KH-I_Dim2p_like_rpt1"/>
    <property type="match status" value="1"/>
</dbReference>
<evidence type="ECO:0000313" key="8">
    <source>
        <dbReference type="Proteomes" id="UP000092401"/>
    </source>
</evidence>
<dbReference type="PANTHER" id="PTHR12826">
    <property type="entry name" value="RIBONUCLEASE Y"/>
    <property type="match status" value="1"/>
</dbReference>
<dbReference type="EMBL" id="LNJC01000025">
    <property type="protein sequence ID" value="KYC49822.1"/>
    <property type="molecule type" value="Genomic_DNA"/>
</dbReference>
<dbReference type="Gene3D" id="3.30.1370.10">
    <property type="entry name" value="K Homology domain, type 1"/>
    <property type="match status" value="2"/>
</dbReference>
<evidence type="ECO:0000313" key="7">
    <source>
        <dbReference type="Proteomes" id="UP000091929"/>
    </source>
</evidence>
<dbReference type="EMBL" id="LNGE01000036">
    <property type="protein sequence ID" value="KYC44942.1"/>
    <property type="molecule type" value="Genomic_DNA"/>
</dbReference>
<dbReference type="CDD" id="cd22390">
    <property type="entry name" value="KH-I_Dim2p_like_rpt2"/>
    <property type="match status" value="1"/>
</dbReference>
<name>A0A150IS58_9EURY</name>
<dbReference type="EMBL" id="LNGF01000016">
    <property type="protein sequence ID" value="KYC47810.1"/>
    <property type="molecule type" value="Genomic_DNA"/>
</dbReference>
<dbReference type="InterPro" id="IPR036612">
    <property type="entry name" value="KH_dom_type_1_sf"/>
</dbReference>
<accession>A0A150IS58</accession>
<feature type="domain" description="K Homology" evidence="3">
    <location>
        <begin position="84"/>
        <end position="157"/>
    </location>
</feature>
<sequence>MSEEFVKIPQDRLGVLIGKEGEVKRLIEKRLSVKLEIDSEEGLINIFQKDGAEDPLNLWKARDIVRAIGRGFPFEKASKIFNDLNIFEMLYLPDYLGKSNKAWERQRGRIIGKDGSTRKTIEDLTNTDICVYGKTVSIIGDFEGVADAKEALEMILEGKPHSIVYKYLEKRKKDKVRDFGDNFDINLQ</sequence>
<dbReference type="SMART" id="SM00322">
    <property type="entry name" value="KH"/>
    <property type="match status" value="2"/>
</dbReference>
<dbReference type="Pfam" id="PF17903">
    <property type="entry name" value="KH_KRR1_1st"/>
    <property type="match status" value="1"/>
</dbReference>
<comment type="caution">
    <text evidence="5">The sequence shown here is derived from an EMBL/GenBank/DDBJ whole genome shotgun (WGS) entry which is preliminary data.</text>
</comment>
<dbReference type="InterPro" id="IPR041174">
    <property type="entry name" value="KRR1-like_KH1"/>
</dbReference>
<evidence type="ECO:0000313" key="6">
    <source>
        <dbReference type="EMBL" id="KYC49822.1"/>
    </source>
</evidence>
<evidence type="ECO:0000313" key="4">
    <source>
        <dbReference type="EMBL" id="KYC44942.1"/>
    </source>
</evidence>
<feature type="domain" description="K Homology" evidence="3">
    <location>
        <begin position="2"/>
        <end position="70"/>
    </location>
</feature>
<gene>
    <name evidence="4" type="ORF">APG10_01288</name>
    <name evidence="5" type="ORF">APG11_00888</name>
    <name evidence="6" type="ORF">APG12_01221</name>
</gene>
<organism evidence="5 7">
    <name type="scientific">Candidatus Methanofastidiosum methylothiophilum</name>
    <dbReference type="NCBI Taxonomy" id="1705564"/>
    <lineage>
        <taxon>Archaea</taxon>
        <taxon>Methanobacteriati</taxon>
        <taxon>Methanobacteriota</taxon>
        <taxon>Stenosarchaea group</taxon>
        <taxon>Candidatus Methanofastidiosia</taxon>
        <taxon>Candidatus Methanofastidiosales</taxon>
        <taxon>Candidatus Methanofastidiosaceae</taxon>
        <taxon>Candidatus Methanofastidiosum</taxon>
    </lineage>
</organism>
<dbReference type="Proteomes" id="UP000091929">
    <property type="component" value="Unassembled WGS sequence"/>
</dbReference>
<dbReference type="Proteomes" id="UP000092401">
    <property type="component" value="Unassembled WGS sequence"/>
</dbReference>
<dbReference type="NCBIfam" id="TIGR03665">
    <property type="entry name" value="arCOG04150"/>
    <property type="match status" value="1"/>
</dbReference>
<dbReference type="AlphaFoldDB" id="A0A150IS58"/>
<evidence type="ECO:0000256" key="2">
    <source>
        <dbReference type="PROSITE-ProRule" id="PRU00117"/>
    </source>
</evidence>
<keyword evidence="1 2" id="KW-0694">RNA-binding</keyword>
<reference evidence="7 8" key="1">
    <citation type="journal article" date="2016" name="ISME J.">
        <title>Chasing the elusive Euryarchaeota class WSA2: genomes reveal a uniquely fastidious methyl-reducing methanogen.</title>
        <authorList>
            <person name="Nobu M.K."/>
            <person name="Narihiro T."/>
            <person name="Kuroda K."/>
            <person name="Mei R."/>
            <person name="Liu W.T."/>
        </authorList>
    </citation>
    <scope>NUCLEOTIDE SEQUENCE [LARGE SCALE GENOMIC DNA]</scope>
    <source>
        <strain evidence="4">B03fssc0709_Meth_Bin005</strain>
        <strain evidence="5">B15fssc0709_Meth_Bin003</strain>
        <strain evidence="6">BMIXfssc0709_Meth_Bin006</strain>
    </source>
</reference>
<proteinExistence type="predicted"/>
<dbReference type="PANTHER" id="PTHR12826:SF13">
    <property type="entry name" value="RNA-BINDING PROTEIN PNO1"/>
    <property type="match status" value="1"/>
</dbReference>
<dbReference type="Pfam" id="PF22891">
    <property type="entry name" value="KH_PNO1_2nd"/>
    <property type="match status" value="1"/>
</dbReference>
<dbReference type="InterPro" id="IPR055211">
    <property type="entry name" value="KH_PNO1_2nd"/>
</dbReference>